<reference evidence="10" key="1">
    <citation type="submission" date="2018-11" db="EMBL/GenBank/DDBJ databases">
        <authorList>
            <person name="Grassa J C."/>
        </authorList>
    </citation>
    <scope>NUCLEOTIDE SEQUENCE [LARGE SCALE GENOMIC DNA]</scope>
</reference>
<evidence type="ECO:0000256" key="8">
    <source>
        <dbReference type="ARBA" id="ARBA00023242"/>
    </source>
</evidence>
<evidence type="ECO:0000256" key="1">
    <source>
        <dbReference type="ARBA" id="ARBA00004123"/>
    </source>
</evidence>
<dbReference type="SMART" id="SM00385">
    <property type="entry name" value="CYCLIN"/>
    <property type="match status" value="1"/>
</dbReference>
<organism evidence="10 11">
    <name type="scientific">Cannabis sativa</name>
    <name type="common">Hemp</name>
    <name type="synonym">Marijuana</name>
    <dbReference type="NCBI Taxonomy" id="3483"/>
    <lineage>
        <taxon>Eukaryota</taxon>
        <taxon>Viridiplantae</taxon>
        <taxon>Streptophyta</taxon>
        <taxon>Embryophyta</taxon>
        <taxon>Tracheophyta</taxon>
        <taxon>Spermatophyta</taxon>
        <taxon>Magnoliopsida</taxon>
        <taxon>eudicotyledons</taxon>
        <taxon>Gunneridae</taxon>
        <taxon>Pentapetalae</taxon>
        <taxon>rosids</taxon>
        <taxon>fabids</taxon>
        <taxon>Rosales</taxon>
        <taxon>Cannabaceae</taxon>
        <taxon>Cannabis</taxon>
    </lineage>
</organism>
<accession>A0A803P746</accession>
<keyword evidence="7" id="KW-0804">Transcription</keyword>
<keyword evidence="4" id="KW-0863">Zinc-finger</keyword>
<dbReference type="EMBL" id="UZAU01000342">
    <property type="status" value="NOT_ANNOTATED_CDS"/>
    <property type="molecule type" value="Genomic_DNA"/>
</dbReference>
<dbReference type="PANTHER" id="PTHR11618">
    <property type="entry name" value="TRANSCRIPTION INITIATION FACTOR IIB-RELATED"/>
    <property type="match status" value="1"/>
</dbReference>
<dbReference type="Gene3D" id="1.10.472.10">
    <property type="entry name" value="Cyclin-like"/>
    <property type="match status" value="1"/>
</dbReference>
<dbReference type="GO" id="GO:0097550">
    <property type="term" value="C:transcription preinitiation complex"/>
    <property type="evidence" value="ECO:0007669"/>
    <property type="project" value="TreeGrafter"/>
</dbReference>
<protein>
    <recommendedName>
        <fullName evidence="9">Cyclin-like domain-containing protein</fullName>
    </recommendedName>
</protein>
<keyword evidence="5" id="KW-0862">Zinc</keyword>
<evidence type="ECO:0000256" key="7">
    <source>
        <dbReference type="ARBA" id="ARBA00023163"/>
    </source>
</evidence>
<dbReference type="CDD" id="cd20553">
    <property type="entry name" value="CYCLIN_TFIIIB90_rpt1"/>
    <property type="match status" value="1"/>
</dbReference>
<dbReference type="SUPFAM" id="SSF47954">
    <property type="entry name" value="Cyclin-like"/>
    <property type="match status" value="1"/>
</dbReference>
<reference evidence="10" key="2">
    <citation type="submission" date="2021-03" db="UniProtKB">
        <authorList>
            <consortium name="EnsemblPlants"/>
        </authorList>
    </citation>
    <scope>IDENTIFICATION</scope>
</reference>
<dbReference type="Proteomes" id="UP000596661">
    <property type="component" value="Chromosome 3"/>
</dbReference>
<dbReference type="InterPro" id="IPR000812">
    <property type="entry name" value="TFIIB"/>
</dbReference>
<keyword evidence="6" id="KW-0805">Transcription regulation</keyword>
<dbReference type="InterPro" id="IPR036915">
    <property type="entry name" value="Cyclin-like_sf"/>
</dbReference>
<name>A0A803P746_CANSA</name>
<feature type="domain" description="Cyclin-like" evidence="9">
    <location>
        <begin position="98"/>
        <end position="181"/>
    </location>
</feature>
<sequence>MDGVRAKVCGLGSKMGSRSRIRIRMWCSHCQKDCPTTEETGRICCDFCGRVISDAFFTEEPSFVKGPGGESHLSGNFVKSIASSVSDSFRRTLEKGRDEIRHIVLLLNMDEAMVGPSFSLYKMAVERNFTRGRRTTQVAAACIYIACRTSNPPKPYLLIDFSEALSINVYVVGATFLQLCQLLSLGEHNIIKRPIDPTLFIPRFTENELPSSPSDSSSTSIFFEWEVNSDSPKPKVQCHHKSDQIGGEVYGHFVWELNRGWRKFLPASWTYIVWEDVQDTLPMGQLGPLKRSSVQAEVAVTVVRHNQISLFEAKSKLAHTKQTIRAISANDPHIARPHAKQGALLPPHSYFQKGWEMPSPHDVNWFFNLKSNPHHNWSKYFYVSQLEFAWLTGTTYNKVFKIGGYCPDYYIAEGVEAYHFSFQHVEPFYHPLFTLALRNSTHTIFDLSGEHIYAGH</sequence>
<dbReference type="GO" id="GO:0000995">
    <property type="term" value="F:RNA polymerase III general transcription initiation factor activity"/>
    <property type="evidence" value="ECO:0007669"/>
    <property type="project" value="TreeGrafter"/>
</dbReference>
<dbReference type="AlphaFoldDB" id="A0A803P746"/>
<keyword evidence="11" id="KW-1185">Reference proteome</keyword>
<evidence type="ECO:0000256" key="5">
    <source>
        <dbReference type="ARBA" id="ARBA00022833"/>
    </source>
</evidence>
<dbReference type="GO" id="GO:0000126">
    <property type="term" value="C:transcription factor TFIIIB complex"/>
    <property type="evidence" value="ECO:0007669"/>
    <property type="project" value="TreeGrafter"/>
</dbReference>
<dbReference type="GO" id="GO:0005634">
    <property type="term" value="C:nucleus"/>
    <property type="evidence" value="ECO:0007669"/>
    <property type="project" value="UniProtKB-SubCell"/>
</dbReference>
<evidence type="ECO:0000256" key="6">
    <source>
        <dbReference type="ARBA" id="ARBA00023015"/>
    </source>
</evidence>
<evidence type="ECO:0000313" key="11">
    <source>
        <dbReference type="Proteomes" id="UP000596661"/>
    </source>
</evidence>
<proteinExistence type="inferred from homology"/>
<dbReference type="FunFam" id="1.10.472.10:FF:000007">
    <property type="entry name" value="Transcription factor IIIB 90 kDa subunit"/>
    <property type="match status" value="1"/>
</dbReference>
<dbReference type="EnsemblPlants" id="evm.model.03.1907">
    <property type="protein sequence ID" value="cds.evm.model.03.1907"/>
    <property type="gene ID" value="evm.TU.03.1907"/>
</dbReference>
<comment type="similarity">
    <text evidence="2">Belongs to the TFIIB family.</text>
</comment>
<dbReference type="PANTHER" id="PTHR11618:SF4">
    <property type="entry name" value="TRANSCRIPTION FACTOR IIIB 90 KDA SUBUNIT"/>
    <property type="match status" value="1"/>
</dbReference>
<evidence type="ECO:0000259" key="9">
    <source>
        <dbReference type="SMART" id="SM00385"/>
    </source>
</evidence>
<keyword evidence="8" id="KW-0539">Nucleus</keyword>
<evidence type="ECO:0000256" key="4">
    <source>
        <dbReference type="ARBA" id="ARBA00022771"/>
    </source>
</evidence>
<comment type="subcellular location">
    <subcellularLocation>
        <location evidence="1">Nucleus</location>
    </subcellularLocation>
</comment>
<evidence type="ECO:0000256" key="2">
    <source>
        <dbReference type="ARBA" id="ARBA00010857"/>
    </source>
</evidence>
<dbReference type="Pfam" id="PF00382">
    <property type="entry name" value="TFIIB"/>
    <property type="match status" value="1"/>
</dbReference>
<dbReference type="GO" id="GO:0070897">
    <property type="term" value="P:transcription preinitiation complex assembly"/>
    <property type="evidence" value="ECO:0007669"/>
    <property type="project" value="InterPro"/>
</dbReference>
<dbReference type="InterPro" id="IPR013763">
    <property type="entry name" value="Cyclin-like_dom"/>
</dbReference>
<keyword evidence="3" id="KW-0479">Metal-binding</keyword>
<dbReference type="GO" id="GO:0008270">
    <property type="term" value="F:zinc ion binding"/>
    <property type="evidence" value="ECO:0007669"/>
    <property type="project" value="UniProtKB-KW"/>
</dbReference>
<evidence type="ECO:0000256" key="3">
    <source>
        <dbReference type="ARBA" id="ARBA00022723"/>
    </source>
</evidence>
<evidence type="ECO:0000313" key="10">
    <source>
        <dbReference type="EnsemblPlants" id="cds.evm.model.03.1907"/>
    </source>
</evidence>
<dbReference type="Gramene" id="evm.model.03.1907">
    <property type="protein sequence ID" value="cds.evm.model.03.1907"/>
    <property type="gene ID" value="evm.TU.03.1907"/>
</dbReference>
<dbReference type="InterPro" id="IPR013150">
    <property type="entry name" value="TFIIB_cyclin"/>
</dbReference>
<dbReference type="GO" id="GO:0001006">
    <property type="term" value="F:RNA polymerase III type 3 promoter sequence-specific DNA binding"/>
    <property type="evidence" value="ECO:0007669"/>
    <property type="project" value="TreeGrafter"/>
</dbReference>
<dbReference type="GO" id="GO:0017025">
    <property type="term" value="F:TBP-class protein binding"/>
    <property type="evidence" value="ECO:0007669"/>
    <property type="project" value="InterPro"/>
</dbReference>